<comment type="caution">
    <text evidence="1">The sequence shown here is derived from an EMBL/GenBank/DDBJ whole genome shotgun (WGS) entry which is preliminary data.</text>
</comment>
<organism evidence="1 2">
    <name type="scientific">Camellia sinensis</name>
    <name type="common">Tea plant</name>
    <name type="synonym">Thea sinensis</name>
    <dbReference type="NCBI Taxonomy" id="4442"/>
    <lineage>
        <taxon>Eukaryota</taxon>
        <taxon>Viridiplantae</taxon>
        <taxon>Streptophyta</taxon>
        <taxon>Embryophyta</taxon>
        <taxon>Tracheophyta</taxon>
        <taxon>Spermatophyta</taxon>
        <taxon>Magnoliopsida</taxon>
        <taxon>eudicotyledons</taxon>
        <taxon>Gunneridae</taxon>
        <taxon>Pentapetalae</taxon>
        <taxon>asterids</taxon>
        <taxon>Ericales</taxon>
        <taxon>Theaceae</taxon>
        <taxon>Camellia</taxon>
    </lineage>
</organism>
<name>A0A7J7HPN6_CAMSI</name>
<reference evidence="1 2" key="2">
    <citation type="submission" date="2020-07" db="EMBL/GenBank/DDBJ databases">
        <title>Genome assembly of wild tea tree DASZ reveals pedigree and selection history of tea varieties.</title>
        <authorList>
            <person name="Zhang W."/>
        </authorList>
    </citation>
    <scope>NUCLEOTIDE SEQUENCE [LARGE SCALE GENOMIC DNA]</scope>
    <source>
        <strain evidence="2">cv. G240</strain>
        <tissue evidence="1">Leaf</tissue>
    </source>
</reference>
<reference evidence="2" key="1">
    <citation type="journal article" date="2020" name="Nat. Commun.">
        <title>Genome assembly of wild tea tree DASZ reveals pedigree and selection history of tea varieties.</title>
        <authorList>
            <person name="Zhang W."/>
            <person name="Zhang Y."/>
            <person name="Qiu H."/>
            <person name="Guo Y."/>
            <person name="Wan H."/>
            <person name="Zhang X."/>
            <person name="Scossa F."/>
            <person name="Alseekh S."/>
            <person name="Zhang Q."/>
            <person name="Wang P."/>
            <person name="Xu L."/>
            <person name="Schmidt M.H."/>
            <person name="Jia X."/>
            <person name="Li D."/>
            <person name="Zhu A."/>
            <person name="Guo F."/>
            <person name="Chen W."/>
            <person name="Ni D."/>
            <person name="Usadel B."/>
            <person name="Fernie A.R."/>
            <person name="Wen W."/>
        </authorList>
    </citation>
    <scope>NUCLEOTIDE SEQUENCE [LARGE SCALE GENOMIC DNA]</scope>
    <source>
        <strain evidence="2">cv. G240</strain>
    </source>
</reference>
<proteinExistence type="predicted"/>
<gene>
    <name evidence="1" type="ORF">HYC85_007475</name>
</gene>
<evidence type="ECO:0000313" key="1">
    <source>
        <dbReference type="EMBL" id="KAF5954619.1"/>
    </source>
</evidence>
<accession>A0A7J7HPN6</accession>
<dbReference type="Proteomes" id="UP000593564">
    <property type="component" value="Unassembled WGS sequence"/>
</dbReference>
<dbReference type="AlphaFoldDB" id="A0A7J7HPN6"/>
<keyword evidence="2" id="KW-1185">Reference proteome</keyword>
<dbReference type="EMBL" id="JACBKZ010000003">
    <property type="protein sequence ID" value="KAF5954619.1"/>
    <property type="molecule type" value="Genomic_DNA"/>
</dbReference>
<evidence type="ECO:0000313" key="2">
    <source>
        <dbReference type="Proteomes" id="UP000593564"/>
    </source>
</evidence>
<protein>
    <submittedName>
        <fullName evidence="1">Uncharacterized protein</fullName>
    </submittedName>
</protein>
<sequence>MSTRGLRAPALRGYVRNTRRRKMVLDVDLNVPPSEESRSGGHFSSCQLSGYGAWPTRRTRYHLHQLMSMTWMMMLLYPPPGPLQNCIFSISCQAKSNSRRNRGSTIVVDVDSGDLFLFTFPVYSNVYKRVETPVNVQHLMLLMECCHGELYMAKCFDFVANWMVVEDNSDEDEDDNEEQLVFKLHFVFLRLPLPTGMFRRAPTLVFQYLRQYLQKWCGVTLLTREREKRQCCEGRGKERRWWKGEGGGVVLQWQGGWRWRR</sequence>